<gene>
    <name evidence="1" type="ORF">GGE46_005193</name>
    <name evidence="2" type="ORF">GGE57_005190</name>
</gene>
<dbReference type="Proteomes" id="UP000557344">
    <property type="component" value="Unassembled WGS sequence"/>
</dbReference>
<evidence type="ECO:0000313" key="1">
    <source>
        <dbReference type="EMBL" id="MBB4482580.1"/>
    </source>
</evidence>
<organism evidence="1 4">
    <name type="scientific">Rhizobium etli</name>
    <dbReference type="NCBI Taxonomy" id="29449"/>
    <lineage>
        <taxon>Bacteria</taxon>
        <taxon>Pseudomonadati</taxon>
        <taxon>Pseudomonadota</taxon>
        <taxon>Alphaproteobacteria</taxon>
        <taxon>Hyphomicrobiales</taxon>
        <taxon>Rhizobiaceae</taxon>
        <taxon>Rhizobium/Agrobacterium group</taxon>
        <taxon>Rhizobium</taxon>
    </lineage>
</organism>
<proteinExistence type="predicted"/>
<dbReference type="EMBL" id="JACIID010000013">
    <property type="protein sequence ID" value="MBB4538409.1"/>
    <property type="molecule type" value="Genomic_DNA"/>
</dbReference>
<dbReference type="RefSeq" id="WP_183844021.1">
    <property type="nucleotide sequence ID" value="NZ_JACIHU010000013.1"/>
</dbReference>
<accession>A0A7W6VE73</accession>
<comment type="caution">
    <text evidence="1">The sequence shown here is derived from an EMBL/GenBank/DDBJ whole genome shotgun (WGS) entry which is preliminary data.</text>
</comment>
<sequence>MSIRNRPEPSHHLAQHRITGGVMLAGRVYGLEIIQRCDNQADGLRSLGAIRESDYFAIALLRPHEIMQLYWKLQLSKGILSQPLVQRR</sequence>
<dbReference type="AlphaFoldDB" id="A0A7W6VE73"/>
<evidence type="ECO:0000313" key="3">
    <source>
        <dbReference type="Proteomes" id="UP000523431"/>
    </source>
</evidence>
<dbReference type="EMBL" id="JACIHU010000013">
    <property type="protein sequence ID" value="MBB4482580.1"/>
    <property type="molecule type" value="Genomic_DNA"/>
</dbReference>
<evidence type="ECO:0000313" key="4">
    <source>
        <dbReference type="Proteomes" id="UP000557344"/>
    </source>
</evidence>
<protein>
    <submittedName>
        <fullName evidence="1">Uncharacterized protein</fullName>
    </submittedName>
</protein>
<dbReference type="Proteomes" id="UP000523431">
    <property type="component" value="Unassembled WGS sequence"/>
</dbReference>
<name>A0A7W6VE73_RHIET</name>
<reference evidence="3 4" key="1">
    <citation type="submission" date="2020-08" db="EMBL/GenBank/DDBJ databases">
        <title>Genomic Encyclopedia of Type Strains, Phase IV (KMG-V): Genome sequencing to study the core and pangenomes of soil and plant-associated prokaryotes.</title>
        <authorList>
            <person name="Whitman W."/>
        </authorList>
    </citation>
    <scope>NUCLEOTIDE SEQUENCE [LARGE SCALE GENOMIC DNA]</scope>
    <source>
        <strain evidence="1 4">SEMIA 471</strain>
        <strain evidence="2 3">SEMIA 489</strain>
    </source>
</reference>
<evidence type="ECO:0000313" key="2">
    <source>
        <dbReference type="EMBL" id="MBB4538409.1"/>
    </source>
</evidence>